<protein>
    <submittedName>
        <fullName evidence="2">AMP-binding protein</fullName>
    </submittedName>
</protein>
<dbReference type="Gene3D" id="3.40.50.12780">
    <property type="entry name" value="N-terminal domain of ligase-like"/>
    <property type="match status" value="1"/>
</dbReference>
<keyword evidence="3" id="KW-1185">Reference proteome</keyword>
<feature type="domain" description="AMP-dependent synthetase/ligase" evidence="1">
    <location>
        <begin position="72"/>
        <end position="268"/>
    </location>
</feature>
<accession>A0A941AT39</accession>
<dbReference type="InterPro" id="IPR042099">
    <property type="entry name" value="ANL_N_sf"/>
</dbReference>
<gene>
    <name evidence="2" type="ORF">J7W16_06620</name>
</gene>
<comment type="caution">
    <text evidence="2">The sequence shown here is derived from an EMBL/GenBank/DDBJ whole genome shotgun (WGS) entry which is preliminary data.</text>
</comment>
<evidence type="ECO:0000313" key="3">
    <source>
        <dbReference type="Proteomes" id="UP000678228"/>
    </source>
</evidence>
<sequence>MTNEEEKVESLNQVLAYAKTAPFYSNRIGNNKLTSLADLKTIPITTKQDLREQSPYGLLATDNSLLAQYHESSGTTGQPVSIWYSAKDLKEITDQIATSGVTMTNQDVVLIRFPYALSTISHFLHEAVQTCGGCVIPADSRTTITPMPKVIDLLSRLRVTVLACIPLQAIMLAEMATLLGFDPRTDFPNLRAICTAGEPLTPYKRDLIEEIWEVPVFDNYGMTEIGTAMVDCQEQQLHLFEEMFHIEILKDDLQNEVKDGEVGNLVITTLRNRATPLIRYATGDLVQRKEKKCLCGKGHPYVIRGRKEESLLIQDQIFDIYELEAILSPLTAKRFWVAGTIDDQLYLLIEKENDSDQVSNEYIKVLEDYYKVNLFIYLLDKGTLYDRSEPLAFGMKAKPRYFLTGTELKNLLAERGILDDSKER</sequence>
<evidence type="ECO:0000259" key="1">
    <source>
        <dbReference type="Pfam" id="PF00501"/>
    </source>
</evidence>
<proteinExistence type="predicted"/>
<dbReference type="SUPFAM" id="SSF56801">
    <property type="entry name" value="Acetyl-CoA synthetase-like"/>
    <property type="match status" value="1"/>
</dbReference>
<evidence type="ECO:0000313" key="2">
    <source>
        <dbReference type="EMBL" id="MBP3950804.1"/>
    </source>
</evidence>
<dbReference type="EMBL" id="JAGKSQ010000002">
    <property type="protein sequence ID" value="MBP3950804.1"/>
    <property type="molecule type" value="Genomic_DNA"/>
</dbReference>
<dbReference type="InterPro" id="IPR000873">
    <property type="entry name" value="AMP-dep_synth/lig_dom"/>
</dbReference>
<dbReference type="Pfam" id="PF00501">
    <property type="entry name" value="AMP-binding"/>
    <property type="match status" value="1"/>
</dbReference>
<dbReference type="RefSeq" id="WP_210596481.1">
    <property type="nucleotide sequence ID" value="NZ_JAGKSQ010000002.1"/>
</dbReference>
<organism evidence="2 3">
    <name type="scientific">Halalkalibacter suaedae</name>
    <dbReference type="NCBI Taxonomy" id="2822140"/>
    <lineage>
        <taxon>Bacteria</taxon>
        <taxon>Bacillati</taxon>
        <taxon>Bacillota</taxon>
        <taxon>Bacilli</taxon>
        <taxon>Bacillales</taxon>
        <taxon>Bacillaceae</taxon>
        <taxon>Halalkalibacter</taxon>
    </lineage>
</organism>
<reference evidence="2" key="1">
    <citation type="submission" date="2021-03" db="EMBL/GenBank/DDBJ databases">
        <title>Bacillus suaedae sp. nov., isolated from Suaeda aralocaspica.</title>
        <authorList>
            <person name="Lei R.F.R."/>
        </authorList>
    </citation>
    <scope>NUCLEOTIDE SEQUENCE</scope>
    <source>
        <strain evidence="2">YZJH907-2</strain>
    </source>
</reference>
<dbReference type="PANTHER" id="PTHR43845:SF1">
    <property type="entry name" value="BLR5969 PROTEIN"/>
    <property type="match status" value="1"/>
</dbReference>
<dbReference type="AlphaFoldDB" id="A0A941AT39"/>
<dbReference type="PANTHER" id="PTHR43845">
    <property type="entry name" value="BLR5969 PROTEIN"/>
    <property type="match status" value="1"/>
</dbReference>
<dbReference type="Proteomes" id="UP000678228">
    <property type="component" value="Unassembled WGS sequence"/>
</dbReference>
<name>A0A941AT39_9BACI</name>